<evidence type="ECO:0000313" key="4">
    <source>
        <dbReference type="Proteomes" id="UP001302316"/>
    </source>
</evidence>
<sequence>MGIRFFTVLFAMLLLAGCGNQDPLAAPTDLTVETGDGEIRLDWSLSDEAQRYQVYVLTAKDQALDEAFETFVVEAPPVRLDGLDNQTDYYLAVVAQRWLRADSEAARTGARPEGPFTPIGGLNDTGLQQCYDGDADAMVSCPVADWPGQDADFGRDRLAAEGELEKIDAGHAGFDFTKIAANGATLPADAEEWRCVRDNVTGLMWEVKTADPDDWYADEDDIHALVHRWSWYNPDERVNGGRAGIRHTALGSCPLEYCSTRDFIEAVNEKGLCGYNDWRLPTVREWLSINNYHPSPTIRRRINNFVDTTYFPSQRHRGTYPFFWSGSAFVNPLLDMEPGDDAESLGMGWNHHTGGSLHAPQAADISSHVKLARHVSQDNQHVDETIPAVEARGDQKCVDNIPRSNHPQDLMPRPDGTVVHQAYGLMWMRCSIGQEWDGETCVGEPTTLDIQSALQTAADYSYAGYDDWRVPNIKELDTLIERSCAHPAIDLNLFPNTPRKSHALSSTAVYWGEGSAREELRDPEFFGITQDQGIVRTIPVDLDNLRSSLPQETHVRLVRDLE</sequence>
<dbReference type="InterPro" id="IPR036116">
    <property type="entry name" value="FN3_sf"/>
</dbReference>
<evidence type="ECO:0000313" key="3">
    <source>
        <dbReference type="EMBL" id="MEA5446857.1"/>
    </source>
</evidence>
<dbReference type="Proteomes" id="UP001302316">
    <property type="component" value="Unassembled WGS sequence"/>
</dbReference>
<dbReference type="RefSeq" id="WP_346053443.1">
    <property type="nucleotide sequence ID" value="NZ_JAYGII010000069.1"/>
</dbReference>
<keyword evidence="4" id="KW-1185">Reference proteome</keyword>
<feature type="signal peptide" evidence="1">
    <location>
        <begin position="1"/>
        <end position="25"/>
    </location>
</feature>
<dbReference type="AlphaFoldDB" id="A0AAP6JHR4"/>
<evidence type="ECO:0000256" key="1">
    <source>
        <dbReference type="SAM" id="SignalP"/>
    </source>
</evidence>
<feature type="domain" description="Lcl C-terminal" evidence="2">
    <location>
        <begin position="195"/>
        <end position="328"/>
    </location>
</feature>
<keyword evidence="1" id="KW-0732">Signal</keyword>
<feature type="domain" description="Lcl C-terminal" evidence="2">
    <location>
        <begin position="416"/>
        <end position="513"/>
    </location>
</feature>
<dbReference type="InterPro" id="IPR011460">
    <property type="entry name" value="Lcl_C"/>
</dbReference>
<dbReference type="PROSITE" id="PS51257">
    <property type="entry name" value="PROKAR_LIPOPROTEIN"/>
    <property type="match status" value="1"/>
</dbReference>
<gene>
    <name evidence="3" type="ORF">VCB98_13600</name>
</gene>
<dbReference type="PANTHER" id="PTHR35812">
    <property type="entry name" value="LIPOPROTEIN"/>
    <property type="match status" value="1"/>
</dbReference>
<protein>
    <submittedName>
        <fullName evidence="3">DUF1566 domain-containing protein</fullName>
    </submittedName>
</protein>
<dbReference type="EMBL" id="JAYGII010000069">
    <property type="protein sequence ID" value="MEA5446857.1"/>
    <property type="molecule type" value="Genomic_DNA"/>
</dbReference>
<accession>A0AAP6JHR4</accession>
<reference evidence="3 4" key="1">
    <citation type="submission" date="2023-12" db="EMBL/GenBank/DDBJ databases">
        <title>Whole-genome sequencing of halo(alkali)philic microorganisms from hypersaline lakes.</title>
        <authorList>
            <person name="Sorokin D.Y."/>
            <person name="Merkel A.Y."/>
            <person name="Messina E."/>
            <person name="Yakimov M."/>
        </authorList>
    </citation>
    <scope>NUCLEOTIDE SEQUENCE [LARGE SCALE GENOMIC DNA]</scope>
    <source>
        <strain evidence="3 4">AB-CW1</strain>
    </source>
</reference>
<proteinExistence type="predicted"/>
<dbReference type="Pfam" id="PF07603">
    <property type="entry name" value="Lcl_C"/>
    <property type="match status" value="2"/>
</dbReference>
<dbReference type="Gene3D" id="2.60.40.10">
    <property type="entry name" value="Immunoglobulins"/>
    <property type="match status" value="1"/>
</dbReference>
<feature type="chain" id="PRO_5042939948" evidence="1">
    <location>
        <begin position="26"/>
        <end position="562"/>
    </location>
</feature>
<evidence type="ECO:0000259" key="2">
    <source>
        <dbReference type="Pfam" id="PF07603"/>
    </source>
</evidence>
<dbReference type="SUPFAM" id="SSF49265">
    <property type="entry name" value="Fibronectin type III"/>
    <property type="match status" value="1"/>
</dbReference>
<name>A0AAP6JHR4_9GAMM</name>
<dbReference type="PANTHER" id="PTHR35812:SF1">
    <property type="entry name" value="LIPOPROTEIN"/>
    <property type="match status" value="1"/>
</dbReference>
<organism evidence="3 4">
    <name type="scientific">Natronospira elongata</name>
    <dbReference type="NCBI Taxonomy" id="3110268"/>
    <lineage>
        <taxon>Bacteria</taxon>
        <taxon>Pseudomonadati</taxon>
        <taxon>Pseudomonadota</taxon>
        <taxon>Gammaproteobacteria</taxon>
        <taxon>Natronospirales</taxon>
        <taxon>Natronospiraceae</taxon>
        <taxon>Natronospira</taxon>
    </lineage>
</organism>
<dbReference type="InterPro" id="IPR013783">
    <property type="entry name" value="Ig-like_fold"/>
</dbReference>
<comment type="caution">
    <text evidence="3">The sequence shown here is derived from an EMBL/GenBank/DDBJ whole genome shotgun (WGS) entry which is preliminary data.</text>
</comment>